<evidence type="ECO:0000313" key="2">
    <source>
        <dbReference type="Proteomes" id="UP001165960"/>
    </source>
</evidence>
<evidence type="ECO:0000313" key="1">
    <source>
        <dbReference type="EMBL" id="KAJ9054636.1"/>
    </source>
</evidence>
<comment type="caution">
    <text evidence="1">The sequence shown here is derived from an EMBL/GenBank/DDBJ whole genome shotgun (WGS) entry which is preliminary data.</text>
</comment>
<protein>
    <submittedName>
        <fullName evidence="1">Uncharacterized protein</fullName>
    </submittedName>
</protein>
<organism evidence="1 2">
    <name type="scientific">Entomophthora muscae</name>
    <dbReference type="NCBI Taxonomy" id="34485"/>
    <lineage>
        <taxon>Eukaryota</taxon>
        <taxon>Fungi</taxon>
        <taxon>Fungi incertae sedis</taxon>
        <taxon>Zoopagomycota</taxon>
        <taxon>Entomophthoromycotina</taxon>
        <taxon>Entomophthoromycetes</taxon>
        <taxon>Entomophthorales</taxon>
        <taxon>Entomophthoraceae</taxon>
        <taxon>Entomophthora</taxon>
    </lineage>
</organism>
<proteinExistence type="predicted"/>
<gene>
    <name evidence="1" type="ORF">DSO57_1012272</name>
</gene>
<dbReference type="EMBL" id="QTSX02006433">
    <property type="protein sequence ID" value="KAJ9054636.1"/>
    <property type="molecule type" value="Genomic_DNA"/>
</dbReference>
<name>A0ACC2RX82_9FUNG</name>
<accession>A0ACC2RX82</accession>
<sequence>MPSSRLVTITLRERGDKPDFHLQVDPSSITVSAFKDILETQHGIPASRLRLIHAGVVLSDEFTLDRYSVREGSVIHVIRCAANSSQPNEPTDSAAAGSTTSPLGFTNQSSDSQLMRALSSNPTMRRLAENPELMRAMLLSNPQVRDVVEKNPEYGHDVERSQLFSPGKHHLMNRSLEDGFEMARNPDKMREVLRNNDRAISNLEMLPGGFNHLKKIYQSLQEPMESAQRGQDSSSEAANRQFAEMYGVQMTEDNMVNNQPLPNPWSPPPQQQRLPRTRGSAWAPNTDLSQSRLTSFHELQNYMDRQKNRSSNRNTTSNDKPPQPSMASNVEDMQEHLRRMDFNSPSGAAQQGAASLEPSPELLSAYATQIERLNEMGFDNLSDNIRALQASGGDVDDAVEWLLQLKG</sequence>
<keyword evidence="2" id="KW-1185">Reference proteome</keyword>
<dbReference type="Proteomes" id="UP001165960">
    <property type="component" value="Unassembled WGS sequence"/>
</dbReference>
<reference evidence="1" key="1">
    <citation type="submission" date="2022-04" db="EMBL/GenBank/DDBJ databases">
        <title>Genome of the entomopathogenic fungus Entomophthora muscae.</title>
        <authorList>
            <person name="Elya C."/>
            <person name="Lovett B.R."/>
            <person name="Lee E."/>
            <person name="Macias A.M."/>
            <person name="Hajek A.E."/>
            <person name="De Bivort B.L."/>
            <person name="Kasson M.T."/>
            <person name="De Fine Licht H.H."/>
            <person name="Stajich J.E."/>
        </authorList>
    </citation>
    <scope>NUCLEOTIDE SEQUENCE</scope>
    <source>
        <strain evidence="1">Berkeley</strain>
    </source>
</reference>